<dbReference type="AlphaFoldDB" id="A0A1H1XBI6"/>
<evidence type="ECO:0000313" key="1">
    <source>
        <dbReference type="EMBL" id="SDT05979.1"/>
    </source>
</evidence>
<accession>A0A1H1XBI6</accession>
<proteinExistence type="predicted"/>
<dbReference type="Proteomes" id="UP000181956">
    <property type="component" value="Chromosome I"/>
</dbReference>
<protein>
    <submittedName>
        <fullName evidence="1">Uncharacterized protein</fullName>
    </submittedName>
</protein>
<keyword evidence="2" id="KW-1185">Reference proteome</keyword>
<gene>
    <name evidence="1" type="ORF">SAMN04489834_2735</name>
</gene>
<name>A0A1H1XBI6_9MICO</name>
<evidence type="ECO:0000313" key="2">
    <source>
        <dbReference type="Proteomes" id="UP000181956"/>
    </source>
</evidence>
<dbReference type="EMBL" id="LT629742">
    <property type="protein sequence ID" value="SDT05979.1"/>
    <property type="molecule type" value="Genomic_DNA"/>
</dbReference>
<reference evidence="2" key="1">
    <citation type="submission" date="2016-10" db="EMBL/GenBank/DDBJ databases">
        <authorList>
            <person name="Varghese N."/>
            <person name="Submissions S."/>
        </authorList>
    </citation>
    <scope>NUCLEOTIDE SEQUENCE [LARGE SCALE GENOMIC DNA]</scope>
    <source>
        <strain evidence="2">DSM 21772</strain>
    </source>
</reference>
<organism evidence="1 2">
    <name type="scientific">Microterricola viridarii</name>
    <dbReference type="NCBI Taxonomy" id="412690"/>
    <lineage>
        <taxon>Bacteria</taxon>
        <taxon>Bacillati</taxon>
        <taxon>Actinomycetota</taxon>
        <taxon>Actinomycetes</taxon>
        <taxon>Micrococcales</taxon>
        <taxon>Microbacteriaceae</taxon>
        <taxon>Microterricola</taxon>
    </lineage>
</organism>
<sequence>MKFLGLGVINRDYEAPPAFEWNAHNDQAPFLYRFHRSVSGPRLHGCHGFPFRGKSVLIIS</sequence>